<dbReference type="AlphaFoldDB" id="A0A839SCZ4"/>
<feature type="region of interest" description="Disordered" evidence="1">
    <location>
        <begin position="201"/>
        <end position="222"/>
    </location>
</feature>
<organism evidence="3 4">
    <name type="scientific">Mucilaginibacter gotjawali</name>
    <dbReference type="NCBI Taxonomy" id="1550579"/>
    <lineage>
        <taxon>Bacteria</taxon>
        <taxon>Pseudomonadati</taxon>
        <taxon>Bacteroidota</taxon>
        <taxon>Sphingobacteriia</taxon>
        <taxon>Sphingobacteriales</taxon>
        <taxon>Sphingobacteriaceae</taxon>
        <taxon>Mucilaginibacter</taxon>
    </lineage>
</organism>
<keyword evidence="2" id="KW-0732">Signal</keyword>
<evidence type="ECO:0000313" key="3">
    <source>
        <dbReference type="EMBL" id="MBB3054549.1"/>
    </source>
</evidence>
<evidence type="ECO:0000256" key="2">
    <source>
        <dbReference type="SAM" id="SignalP"/>
    </source>
</evidence>
<dbReference type="OrthoDB" id="1115630at2"/>
<dbReference type="RefSeq" id="WP_096356769.1">
    <property type="nucleotide sequence ID" value="NZ_AP017313.1"/>
</dbReference>
<evidence type="ECO:0000256" key="1">
    <source>
        <dbReference type="SAM" id="MobiDB-lite"/>
    </source>
</evidence>
<feature type="chain" id="PRO_5033025351" description="Carboxypeptidase-like regulatory domain-containing protein" evidence="2">
    <location>
        <begin position="20"/>
        <end position="222"/>
    </location>
</feature>
<gene>
    <name evidence="3" type="ORF">FHS11_000959</name>
</gene>
<keyword evidence="4" id="KW-1185">Reference proteome</keyword>
<evidence type="ECO:0008006" key="5">
    <source>
        <dbReference type="Google" id="ProtNLM"/>
    </source>
</evidence>
<comment type="caution">
    <text evidence="3">The sequence shown here is derived from an EMBL/GenBank/DDBJ whole genome shotgun (WGS) entry which is preliminary data.</text>
</comment>
<evidence type="ECO:0000313" key="4">
    <source>
        <dbReference type="Proteomes" id="UP000539265"/>
    </source>
</evidence>
<dbReference type="Proteomes" id="UP000539265">
    <property type="component" value="Unassembled WGS sequence"/>
</dbReference>
<feature type="signal peptide" evidence="2">
    <location>
        <begin position="1"/>
        <end position="19"/>
    </location>
</feature>
<accession>A0A839SCZ4</accession>
<name>A0A839SCZ4_9SPHI</name>
<dbReference type="EMBL" id="JACHWX010000002">
    <property type="protein sequence ID" value="MBB3054549.1"/>
    <property type="molecule type" value="Genomic_DNA"/>
</dbReference>
<protein>
    <recommendedName>
        <fullName evidence="5">Carboxypeptidase-like regulatory domain-containing protein</fullName>
    </recommendedName>
</protein>
<reference evidence="3" key="1">
    <citation type="submission" date="2020-08" db="EMBL/GenBank/DDBJ databases">
        <title>Genomic Encyclopedia of Type Strains, Phase III (KMG-III): the genomes of soil and plant-associated and newly described type strains.</title>
        <authorList>
            <person name="Whitman W."/>
        </authorList>
    </citation>
    <scope>NUCLEOTIDE SEQUENCE [LARGE SCALE GENOMIC DNA]</scope>
    <source>
        <strain evidence="3">CECT 8628</strain>
    </source>
</reference>
<sequence length="222" mass="24429">MKKVTGLFLFLFAALTAFAQKQEKPLVQFTGMVHNADSLKVIVPYVSIVNTTNHNEAGQTNYLGYFSFVVHEQDTIRFSCVGYNTIYVVIPAHVATGSYMMQVLLKPQIVNLPVFRVFPWATAEDFTKDFLTMKVADDDLAIARKNLSASSIQTLEKTLPRDGPETSGIQDFHNGVLNSHSTVNPLFNPFAWGSLIKSISEGDKSRSTETPTSSGNNATTGN</sequence>
<proteinExistence type="predicted"/>
<feature type="compositionally biased region" description="Polar residues" evidence="1">
    <location>
        <begin position="208"/>
        <end position="222"/>
    </location>
</feature>